<proteinExistence type="predicted"/>
<keyword evidence="3" id="KW-1185">Reference proteome</keyword>
<evidence type="ECO:0000256" key="1">
    <source>
        <dbReference type="SAM" id="MobiDB-lite"/>
    </source>
</evidence>
<name>A0ABN7PFG7_TIMPD</name>
<sequence>MHITNVQVNHWVSAAFQKVIADSCIKSVQVNGSLNSLCVFMELPLINITNKATVRISTVLEYEPDSFLPTNFTIDSDIDKKAKKEAELLLVQFRKLPLSEAYTFLVVKNVLSSDESSDTIVTSTGNSIVGDKDIEQSREAAKRKTSEMVSASSSSYERDQNTLITKQGNKNNKGSNKSVGNKPKTLKFISKRKKSVDIDQEEEYKSEDNEKEVNKLVNKKHKTDQNTSARIQ</sequence>
<evidence type="ECO:0000313" key="2">
    <source>
        <dbReference type="EMBL" id="CAG2066514.1"/>
    </source>
</evidence>
<feature type="compositionally biased region" description="Polar residues" evidence="1">
    <location>
        <begin position="117"/>
        <end position="127"/>
    </location>
</feature>
<evidence type="ECO:0000313" key="3">
    <source>
        <dbReference type="Proteomes" id="UP001153148"/>
    </source>
</evidence>
<reference evidence="2" key="1">
    <citation type="submission" date="2021-03" db="EMBL/GenBank/DDBJ databases">
        <authorList>
            <person name="Tran Van P."/>
        </authorList>
    </citation>
    <scope>NUCLEOTIDE SEQUENCE</scope>
</reference>
<dbReference type="EMBL" id="CAJPIN010055172">
    <property type="protein sequence ID" value="CAG2066514.1"/>
    <property type="molecule type" value="Genomic_DNA"/>
</dbReference>
<protein>
    <recommendedName>
        <fullName evidence="4">RWD domain-containing protein</fullName>
    </recommendedName>
</protein>
<feature type="compositionally biased region" description="Basic and acidic residues" evidence="1">
    <location>
        <begin position="130"/>
        <end position="146"/>
    </location>
</feature>
<feature type="compositionally biased region" description="Low complexity" evidence="1">
    <location>
        <begin position="166"/>
        <end position="182"/>
    </location>
</feature>
<feature type="region of interest" description="Disordered" evidence="1">
    <location>
        <begin position="117"/>
        <end position="232"/>
    </location>
</feature>
<gene>
    <name evidence="2" type="ORF">TPAB3V08_LOCUS13457</name>
</gene>
<evidence type="ECO:0008006" key="4">
    <source>
        <dbReference type="Google" id="ProtNLM"/>
    </source>
</evidence>
<organism evidence="2 3">
    <name type="scientific">Timema podura</name>
    <name type="common">Walking stick</name>
    <dbReference type="NCBI Taxonomy" id="61482"/>
    <lineage>
        <taxon>Eukaryota</taxon>
        <taxon>Metazoa</taxon>
        <taxon>Ecdysozoa</taxon>
        <taxon>Arthropoda</taxon>
        <taxon>Hexapoda</taxon>
        <taxon>Insecta</taxon>
        <taxon>Pterygota</taxon>
        <taxon>Neoptera</taxon>
        <taxon>Polyneoptera</taxon>
        <taxon>Phasmatodea</taxon>
        <taxon>Timematodea</taxon>
        <taxon>Timematoidea</taxon>
        <taxon>Timematidae</taxon>
        <taxon>Timema</taxon>
    </lineage>
</organism>
<dbReference type="Proteomes" id="UP001153148">
    <property type="component" value="Unassembled WGS sequence"/>
</dbReference>
<feature type="non-terminal residue" evidence="2">
    <location>
        <position position="232"/>
    </location>
</feature>
<accession>A0ABN7PFG7</accession>
<comment type="caution">
    <text evidence="2">The sequence shown here is derived from an EMBL/GenBank/DDBJ whole genome shotgun (WGS) entry which is preliminary data.</text>
</comment>